<evidence type="ECO:0000313" key="2">
    <source>
        <dbReference type="Proteomes" id="UP000217215"/>
    </source>
</evidence>
<evidence type="ECO:0000313" key="1">
    <source>
        <dbReference type="EMBL" id="ASY16269.1"/>
    </source>
</evidence>
<name>A0A249KHV7_9ACTN</name>
<organism evidence="1 2">
    <name type="scientific">Candidatus Planktophila sulfonica</name>
    <dbReference type="NCBI Taxonomy" id="1884904"/>
    <lineage>
        <taxon>Bacteria</taxon>
        <taxon>Bacillati</taxon>
        <taxon>Actinomycetota</taxon>
        <taxon>Actinomycetes</taxon>
        <taxon>Candidatus Nanopelagicales</taxon>
        <taxon>Candidatus Nanopelagicaceae</taxon>
        <taxon>Candidatus Planktophila</taxon>
    </lineage>
</organism>
<protein>
    <submittedName>
        <fullName evidence="1">SRPBCC family protein</fullName>
    </submittedName>
</protein>
<proteinExistence type="predicted"/>
<dbReference type="RefSeq" id="WP_095673851.1">
    <property type="nucleotide sequence ID" value="NZ_CP016773.1"/>
</dbReference>
<gene>
    <name evidence="1" type="ORF">A1sIA56_05105</name>
</gene>
<dbReference type="SUPFAM" id="SSF55961">
    <property type="entry name" value="Bet v1-like"/>
    <property type="match status" value="1"/>
</dbReference>
<dbReference type="Gene3D" id="3.30.530.20">
    <property type="match status" value="1"/>
</dbReference>
<dbReference type="CDD" id="cd07812">
    <property type="entry name" value="SRPBCC"/>
    <property type="match status" value="1"/>
</dbReference>
<dbReference type="KEGG" id="psuf:A1sIA56_05105"/>
<dbReference type="AlphaFoldDB" id="A0A249KHV7"/>
<keyword evidence="2" id="KW-1185">Reference proteome</keyword>
<dbReference type="EMBL" id="CP016773">
    <property type="protein sequence ID" value="ASY16269.1"/>
    <property type="molecule type" value="Genomic_DNA"/>
</dbReference>
<dbReference type="InterPro" id="IPR023393">
    <property type="entry name" value="START-like_dom_sf"/>
</dbReference>
<sequence>MASNTLSISLTIPAPVDSVWKKIADWQSQGEWMLQTKVWVTSQETEGVGTSIAAFTGPLHRIYPRFGFLGLLDLMVVTTWQPPHRCDVEHVGKILKGSGTFQLTQMNSSATRFDWSETIQAPKVVFALIAPFLYVGVRISLARFARSFT</sequence>
<reference evidence="1 2" key="1">
    <citation type="submission" date="2016-07" db="EMBL/GenBank/DDBJ databases">
        <title>High microdiversification within the ubiquitous acI lineage of Actinobacteria.</title>
        <authorList>
            <person name="Neuenschwander S.M."/>
            <person name="Salcher M."/>
            <person name="Ghai R."/>
            <person name="Pernthaler J."/>
        </authorList>
    </citation>
    <scope>NUCLEOTIDE SEQUENCE [LARGE SCALE GENOMIC DNA]</scope>
    <source>
        <strain evidence="1">MMS-IA-56</strain>
    </source>
</reference>
<dbReference type="Proteomes" id="UP000217215">
    <property type="component" value="Chromosome"/>
</dbReference>
<dbReference type="OrthoDB" id="4823586at2"/>
<accession>A0A249KHV7</accession>